<protein>
    <recommendedName>
        <fullName evidence="5">TIR domain-containing protein</fullName>
    </recommendedName>
</protein>
<dbReference type="PANTHER" id="PTHR16253:SF0">
    <property type="entry name" value="TETRATRICOPEPTIDE REPEAT PROTEIN 22"/>
    <property type="match status" value="1"/>
</dbReference>
<evidence type="ECO:0000313" key="3">
    <source>
        <dbReference type="EMBL" id="CAC5365550.1"/>
    </source>
</evidence>
<dbReference type="SUPFAM" id="SSF52200">
    <property type="entry name" value="Toll/Interleukin receptor TIR domain"/>
    <property type="match status" value="1"/>
</dbReference>
<dbReference type="InterPro" id="IPR016187">
    <property type="entry name" value="CTDL_fold"/>
</dbReference>
<dbReference type="SUPFAM" id="SSF56436">
    <property type="entry name" value="C-type lectin-like"/>
    <property type="match status" value="1"/>
</dbReference>
<dbReference type="GO" id="GO:0007165">
    <property type="term" value="P:signal transduction"/>
    <property type="evidence" value="ECO:0007669"/>
    <property type="project" value="InterPro"/>
</dbReference>
<dbReference type="CDD" id="cd00037">
    <property type="entry name" value="CLECT"/>
    <property type="match status" value="1"/>
</dbReference>
<dbReference type="OrthoDB" id="538816at2759"/>
<proteinExistence type="predicted"/>
<gene>
    <name evidence="3" type="ORF">MCOR_6186</name>
</gene>
<dbReference type="InterPro" id="IPR042342">
    <property type="entry name" value="TTC22"/>
</dbReference>
<dbReference type="Proteomes" id="UP000507470">
    <property type="component" value="Unassembled WGS sequence"/>
</dbReference>
<accession>A0A6J8ADU9</accession>
<dbReference type="PROSITE" id="PS50041">
    <property type="entry name" value="C_TYPE_LECTIN_2"/>
    <property type="match status" value="1"/>
</dbReference>
<dbReference type="InterPro" id="IPR000157">
    <property type="entry name" value="TIR_dom"/>
</dbReference>
<feature type="domain" description="TIR" evidence="2">
    <location>
        <begin position="392"/>
        <end position="524"/>
    </location>
</feature>
<dbReference type="EMBL" id="CACVKT020001138">
    <property type="protein sequence ID" value="CAC5365550.1"/>
    <property type="molecule type" value="Genomic_DNA"/>
</dbReference>
<dbReference type="Gene3D" id="3.10.100.10">
    <property type="entry name" value="Mannose-Binding Protein A, subunit A"/>
    <property type="match status" value="1"/>
</dbReference>
<organism evidence="3 4">
    <name type="scientific">Mytilus coruscus</name>
    <name type="common">Sea mussel</name>
    <dbReference type="NCBI Taxonomy" id="42192"/>
    <lineage>
        <taxon>Eukaryota</taxon>
        <taxon>Metazoa</taxon>
        <taxon>Spiralia</taxon>
        <taxon>Lophotrochozoa</taxon>
        <taxon>Mollusca</taxon>
        <taxon>Bivalvia</taxon>
        <taxon>Autobranchia</taxon>
        <taxon>Pteriomorphia</taxon>
        <taxon>Mytilida</taxon>
        <taxon>Mytiloidea</taxon>
        <taxon>Mytilidae</taxon>
        <taxon>Mytilinae</taxon>
        <taxon>Mytilus</taxon>
    </lineage>
</organism>
<feature type="domain" description="C-type lectin" evidence="1">
    <location>
        <begin position="270"/>
        <end position="363"/>
    </location>
</feature>
<evidence type="ECO:0008006" key="5">
    <source>
        <dbReference type="Google" id="ProtNLM"/>
    </source>
</evidence>
<dbReference type="PANTHER" id="PTHR16253">
    <property type="entry name" value="TETRATRICOPEPTIDE REPEAT PROTEIN 22"/>
    <property type="match status" value="1"/>
</dbReference>
<sequence>MSIGDGGTNLDNELLLLSPNNKATLQTLRFGTFVGKLEKEFKSWLIDIKFIDNEYLLVTDARYKKLKKFCFRGQLKNEVSFSNRPMFFVYFDDRMTFVTTFAHENIIRIVNSVNQLEVIAELTVTIGCSGIANIGKTKFALACRPKRKINIMSGNGTKLRKIKPLIDEANDSEEEGDNRGQHHMAGRKDFDALKRHRQSLKVANIQSRLVWAGYIDASETQIYVTDYETSLLTIIYIENEACFRHKSIPLVDSRECDLPGYDYDISLRTCLKFNSTQLNWYDARQQCIDEGGDLITVETVEKLSFHNTSLHNCSTSQFYWIGLINGTWTSGELFQNIYDLGPTDIHIAPIFPKICGRLRFSPGTVNMIGERKSTLVNLLESRIEKAIQRHKKTVKYFSSGTCNLSHNDGKFIELGHGGCIASRDFQPRKCIFENIIDCMQKNSKVILVLTKNFVYSDWCQFEANQALLELMKPKKKMKCVIPLLLAVEEHEIPSKLKDITYADFTNDEDCMDEIVKLKKVLSLG</sequence>
<dbReference type="Pfam" id="PF13676">
    <property type="entry name" value="TIR_2"/>
    <property type="match status" value="1"/>
</dbReference>
<evidence type="ECO:0000259" key="1">
    <source>
        <dbReference type="PROSITE" id="PS50041"/>
    </source>
</evidence>
<dbReference type="Pfam" id="PF00059">
    <property type="entry name" value="Lectin_C"/>
    <property type="match status" value="1"/>
</dbReference>
<name>A0A6J8ADU9_MYTCO</name>
<dbReference type="AlphaFoldDB" id="A0A6J8ADU9"/>
<evidence type="ECO:0000259" key="2">
    <source>
        <dbReference type="PROSITE" id="PS50104"/>
    </source>
</evidence>
<keyword evidence="4" id="KW-1185">Reference proteome</keyword>
<dbReference type="InterPro" id="IPR035897">
    <property type="entry name" value="Toll_tir_struct_dom_sf"/>
</dbReference>
<reference evidence="3 4" key="1">
    <citation type="submission" date="2020-06" db="EMBL/GenBank/DDBJ databases">
        <authorList>
            <person name="Li R."/>
            <person name="Bekaert M."/>
        </authorList>
    </citation>
    <scope>NUCLEOTIDE SEQUENCE [LARGE SCALE GENOMIC DNA]</scope>
    <source>
        <strain evidence="4">wild</strain>
    </source>
</reference>
<dbReference type="InterPro" id="IPR016186">
    <property type="entry name" value="C-type_lectin-like/link_sf"/>
</dbReference>
<dbReference type="PROSITE" id="PS50104">
    <property type="entry name" value="TIR"/>
    <property type="match status" value="1"/>
</dbReference>
<evidence type="ECO:0000313" key="4">
    <source>
        <dbReference type="Proteomes" id="UP000507470"/>
    </source>
</evidence>
<dbReference type="InterPro" id="IPR001304">
    <property type="entry name" value="C-type_lectin-like"/>
</dbReference>
<dbReference type="Gene3D" id="3.40.50.10140">
    <property type="entry name" value="Toll/interleukin-1 receptor homology (TIR) domain"/>
    <property type="match status" value="1"/>
</dbReference>